<dbReference type="AlphaFoldDB" id="A0AAU9PSY3"/>
<comment type="caution">
    <text evidence="4">The sequence shown here is derived from an EMBL/GenBank/DDBJ whole genome shotgun (WGS) entry which is preliminary data.</text>
</comment>
<evidence type="ECO:0000259" key="3">
    <source>
        <dbReference type="SMART" id="SM01274"/>
    </source>
</evidence>
<evidence type="ECO:0000256" key="2">
    <source>
        <dbReference type="ARBA" id="ARBA00023002"/>
    </source>
</evidence>
<dbReference type="PANTHER" id="PTHR23406">
    <property type="entry name" value="MALIC ENZYME-RELATED"/>
    <property type="match status" value="1"/>
</dbReference>
<keyword evidence="2" id="KW-0560">Oxidoreductase</keyword>
<dbReference type="GO" id="GO:0005739">
    <property type="term" value="C:mitochondrion"/>
    <property type="evidence" value="ECO:0007669"/>
    <property type="project" value="TreeGrafter"/>
</dbReference>
<dbReference type="PANTHER" id="PTHR23406:SF32">
    <property type="entry name" value="NADP-DEPENDENT MALIC ENZYME"/>
    <property type="match status" value="1"/>
</dbReference>
<feature type="domain" description="Malic enzyme N-terminal" evidence="3">
    <location>
        <begin position="125"/>
        <end position="209"/>
    </location>
</feature>
<dbReference type="SMART" id="SM01274">
    <property type="entry name" value="malic"/>
    <property type="match status" value="1"/>
</dbReference>
<dbReference type="GO" id="GO:0004471">
    <property type="term" value="F:malate dehydrogenase (decarboxylating) (NAD+) activity"/>
    <property type="evidence" value="ECO:0007669"/>
    <property type="project" value="TreeGrafter"/>
</dbReference>
<proteinExistence type="predicted"/>
<comment type="cofactor">
    <cofactor evidence="1">
        <name>Mg(2+)</name>
        <dbReference type="ChEBI" id="CHEBI:18420"/>
    </cofactor>
</comment>
<dbReference type="Pfam" id="PF00390">
    <property type="entry name" value="malic"/>
    <property type="match status" value="1"/>
</dbReference>
<dbReference type="Proteomes" id="UP001157418">
    <property type="component" value="Unassembled WGS sequence"/>
</dbReference>
<protein>
    <recommendedName>
        <fullName evidence="3">Malic enzyme N-terminal domain-containing protein</fullName>
    </recommendedName>
</protein>
<sequence>MSEISSSVLLSSHHLQSVSPPRLSSSSLSLSRLQIWIHNRSIFRSRYHQSTWNPKSSNDLGLIVVDHQQFMLNYCMNRLWFAYKSILPLSSLHPYIYFAAHQPIRVETSDLCKYWDLRQQNPVHTQQLPDCCYGLTVRHPLMVVATADKNLIAFNLQNPQVDMIVVTDGTRIMGLGDLGVQGIGIAIRKLDLYVAAAGINPQRIWKKLW</sequence>
<reference evidence="4 5" key="1">
    <citation type="submission" date="2022-01" db="EMBL/GenBank/DDBJ databases">
        <authorList>
            <person name="Xiong W."/>
            <person name="Schranz E."/>
        </authorList>
    </citation>
    <scope>NUCLEOTIDE SEQUENCE [LARGE SCALE GENOMIC DNA]</scope>
</reference>
<evidence type="ECO:0000313" key="5">
    <source>
        <dbReference type="Proteomes" id="UP001157418"/>
    </source>
</evidence>
<gene>
    <name evidence="4" type="ORF">LVIROSA_LOCUS38535</name>
</gene>
<dbReference type="InterPro" id="IPR012301">
    <property type="entry name" value="Malic_N_dom"/>
</dbReference>
<evidence type="ECO:0000313" key="4">
    <source>
        <dbReference type="EMBL" id="CAH1453279.1"/>
    </source>
</evidence>
<name>A0AAU9PSY3_9ASTR</name>
<keyword evidence="5" id="KW-1185">Reference proteome</keyword>
<dbReference type="EMBL" id="CAKMRJ010005745">
    <property type="protein sequence ID" value="CAH1453279.1"/>
    <property type="molecule type" value="Genomic_DNA"/>
</dbReference>
<dbReference type="InterPro" id="IPR037062">
    <property type="entry name" value="Malic_N_dom_sf"/>
</dbReference>
<dbReference type="SUPFAM" id="SSF53223">
    <property type="entry name" value="Aminoacid dehydrogenase-like, N-terminal domain"/>
    <property type="match status" value="1"/>
</dbReference>
<dbReference type="GO" id="GO:0006108">
    <property type="term" value="P:malate metabolic process"/>
    <property type="evidence" value="ECO:0007669"/>
    <property type="project" value="TreeGrafter"/>
</dbReference>
<dbReference type="Gene3D" id="3.40.50.10380">
    <property type="entry name" value="Malic enzyme, N-terminal domain"/>
    <property type="match status" value="1"/>
</dbReference>
<evidence type="ECO:0000256" key="1">
    <source>
        <dbReference type="ARBA" id="ARBA00001946"/>
    </source>
</evidence>
<accession>A0AAU9PSY3</accession>
<organism evidence="4 5">
    <name type="scientific">Lactuca virosa</name>
    <dbReference type="NCBI Taxonomy" id="75947"/>
    <lineage>
        <taxon>Eukaryota</taxon>
        <taxon>Viridiplantae</taxon>
        <taxon>Streptophyta</taxon>
        <taxon>Embryophyta</taxon>
        <taxon>Tracheophyta</taxon>
        <taxon>Spermatophyta</taxon>
        <taxon>Magnoliopsida</taxon>
        <taxon>eudicotyledons</taxon>
        <taxon>Gunneridae</taxon>
        <taxon>Pentapetalae</taxon>
        <taxon>asterids</taxon>
        <taxon>campanulids</taxon>
        <taxon>Asterales</taxon>
        <taxon>Asteraceae</taxon>
        <taxon>Cichorioideae</taxon>
        <taxon>Cichorieae</taxon>
        <taxon>Lactucinae</taxon>
        <taxon>Lactuca</taxon>
    </lineage>
</organism>
<dbReference type="InterPro" id="IPR046346">
    <property type="entry name" value="Aminoacid_DH-like_N_sf"/>
</dbReference>